<dbReference type="CDD" id="cd07185">
    <property type="entry name" value="OmpA_C-like"/>
    <property type="match status" value="1"/>
</dbReference>
<feature type="domain" description="OmpA-like" evidence="4">
    <location>
        <begin position="321"/>
        <end position="435"/>
    </location>
</feature>
<dbReference type="EMBL" id="CP064946">
    <property type="protein sequence ID" value="QPH50854.1"/>
    <property type="molecule type" value="Genomic_DNA"/>
</dbReference>
<dbReference type="GO" id="GO:0016020">
    <property type="term" value="C:membrane"/>
    <property type="evidence" value="ECO:0007669"/>
    <property type="project" value="UniProtKB-UniRule"/>
</dbReference>
<evidence type="ECO:0000313" key="5">
    <source>
        <dbReference type="EMBL" id="QPH50854.1"/>
    </source>
</evidence>
<protein>
    <submittedName>
        <fullName evidence="5">Phosphate ABC transporter substrate-binding/OmpA family protein</fullName>
    </submittedName>
</protein>
<dbReference type="PROSITE" id="PS51123">
    <property type="entry name" value="OMPA_2"/>
    <property type="match status" value="1"/>
</dbReference>
<sequence>MARLFALLLTMLPVMAWAESVPLRIQGSNTLGSALLPALVLAQLRAELATQVQVHRGQSDNESVITATRADGVAIRVDIAAHGTNTGFSALARNEADLVAASRQINDSEARQLQAFGDLRAPAAEHVIGLDGVAILVNPANPLHELSLDQIAQVFSGQIQRWEQLGVAGGDIHLYARDERSGTFETFKARVLAPGQVNLARTATRFEAGDRLAAQVAGDRQAIGFSGLSTTHGTKVLAVAEGTAAAQLPERALVASENYPLSRRLFLYLPTPSSPQATALIDFIQSPAGQAIVAEQGFVSQQVLAQRVVPVPDMPARYRDLVEHAQRLSVNLRFQPGSAALDSKAIQDVQRIIDYLNQASKQQRKAVLVGFGDPKDTPGRAALLSRLRGEAVRQALARGGIEVLEVAGLGDLMPVAGNELEQGRLRNRRVEVWVY</sequence>
<dbReference type="Proteomes" id="UP000594430">
    <property type="component" value="Chromosome"/>
</dbReference>
<dbReference type="RefSeq" id="WP_196110630.1">
    <property type="nucleotide sequence ID" value="NZ_CP064943.1"/>
</dbReference>
<gene>
    <name evidence="5" type="ORF">IZU98_09255</name>
</gene>
<dbReference type="PANTHER" id="PTHR30570">
    <property type="entry name" value="PERIPLASMIC PHOSPHATE BINDING COMPONENT OF PHOSPHATE ABC TRANSPORTER"/>
    <property type="match status" value="1"/>
</dbReference>
<dbReference type="Pfam" id="PF00691">
    <property type="entry name" value="OmpA"/>
    <property type="match status" value="1"/>
</dbReference>
<evidence type="ECO:0000259" key="4">
    <source>
        <dbReference type="PROSITE" id="PS51123"/>
    </source>
</evidence>
<name>A0A7S9LB03_9PSED</name>
<dbReference type="InterPro" id="IPR050811">
    <property type="entry name" value="Phosphate_ABC_transporter"/>
</dbReference>
<dbReference type="SUPFAM" id="SSF53850">
    <property type="entry name" value="Periplasmic binding protein-like II"/>
    <property type="match status" value="1"/>
</dbReference>
<dbReference type="Gene3D" id="3.40.190.10">
    <property type="entry name" value="Periplasmic binding protein-like II"/>
    <property type="match status" value="2"/>
</dbReference>
<organism evidence="5 6">
    <name type="scientific">Pseudomonas fulva</name>
    <dbReference type="NCBI Taxonomy" id="47880"/>
    <lineage>
        <taxon>Bacteria</taxon>
        <taxon>Pseudomonadati</taxon>
        <taxon>Pseudomonadota</taxon>
        <taxon>Gammaproteobacteria</taxon>
        <taxon>Pseudomonadales</taxon>
        <taxon>Pseudomonadaceae</taxon>
        <taxon>Pseudomonas</taxon>
    </lineage>
</organism>
<dbReference type="InterPro" id="IPR006665">
    <property type="entry name" value="OmpA-like"/>
</dbReference>
<dbReference type="InterPro" id="IPR036737">
    <property type="entry name" value="OmpA-like_sf"/>
</dbReference>
<evidence type="ECO:0000313" key="6">
    <source>
        <dbReference type="Proteomes" id="UP000594430"/>
    </source>
</evidence>
<evidence type="ECO:0000256" key="2">
    <source>
        <dbReference type="PROSITE-ProRule" id="PRU00473"/>
    </source>
</evidence>
<dbReference type="SUPFAM" id="SSF103088">
    <property type="entry name" value="OmpA-like"/>
    <property type="match status" value="1"/>
</dbReference>
<dbReference type="AlphaFoldDB" id="A0A7S9LB03"/>
<proteinExistence type="predicted"/>
<dbReference type="InterPro" id="IPR024370">
    <property type="entry name" value="PBP_domain"/>
</dbReference>
<dbReference type="Gene3D" id="3.30.1330.60">
    <property type="entry name" value="OmpA-like domain"/>
    <property type="match status" value="1"/>
</dbReference>
<keyword evidence="1 3" id="KW-0732">Signal</keyword>
<dbReference type="PANTHER" id="PTHR30570:SF1">
    <property type="entry name" value="PHOSPHATE-BINDING PROTEIN PSTS"/>
    <property type="match status" value="1"/>
</dbReference>
<evidence type="ECO:0000256" key="1">
    <source>
        <dbReference type="ARBA" id="ARBA00022729"/>
    </source>
</evidence>
<evidence type="ECO:0000256" key="3">
    <source>
        <dbReference type="SAM" id="SignalP"/>
    </source>
</evidence>
<feature type="chain" id="PRO_5030555263" evidence="3">
    <location>
        <begin position="19"/>
        <end position="435"/>
    </location>
</feature>
<keyword evidence="2" id="KW-0472">Membrane</keyword>
<accession>A0A7S9LB03</accession>
<reference evidence="5 6" key="1">
    <citation type="submission" date="2020-11" db="EMBL/GenBank/DDBJ databases">
        <title>Pseudomonas fulva producing VIM-24.</title>
        <authorList>
            <person name="Liu S."/>
        </authorList>
    </citation>
    <scope>NUCLEOTIDE SEQUENCE [LARGE SCALE GENOMIC DNA]</scope>
    <source>
        <strain evidence="5 6">ZDHY414</strain>
    </source>
</reference>
<dbReference type="CDD" id="cd13653">
    <property type="entry name" value="PBP2_phosphate_like_1"/>
    <property type="match status" value="1"/>
</dbReference>
<dbReference type="Pfam" id="PF12849">
    <property type="entry name" value="PBP_like_2"/>
    <property type="match status" value="1"/>
</dbReference>
<feature type="signal peptide" evidence="3">
    <location>
        <begin position="1"/>
        <end position="18"/>
    </location>
</feature>